<dbReference type="RefSeq" id="WP_013445385.1">
    <property type="nucleotide sequence ID" value="NC_014734.1"/>
</dbReference>
<gene>
    <name evidence="2" type="ordered locus">Palpr_1877</name>
</gene>
<feature type="transmembrane region" description="Helical" evidence="1">
    <location>
        <begin position="20"/>
        <end position="39"/>
    </location>
</feature>
<dbReference type="KEGG" id="ppn:Palpr_1877"/>
<reference key="1">
    <citation type="submission" date="2010-11" db="EMBL/GenBank/DDBJ databases">
        <title>The complete genome of Paludibacter propionicigenes DSM 17365.</title>
        <authorList>
            <consortium name="US DOE Joint Genome Institute (JGI-PGF)"/>
            <person name="Lucas S."/>
            <person name="Copeland A."/>
            <person name="Lapidus A."/>
            <person name="Bruce D."/>
            <person name="Goodwin L."/>
            <person name="Pitluck S."/>
            <person name="Kyrpides N."/>
            <person name="Mavromatis K."/>
            <person name="Ivanova N."/>
            <person name="Munk A.C."/>
            <person name="Brettin T."/>
            <person name="Detter J.C."/>
            <person name="Han C."/>
            <person name="Tapia R."/>
            <person name="Land M."/>
            <person name="Hauser L."/>
            <person name="Markowitz V."/>
            <person name="Cheng J.-F."/>
            <person name="Hugenholtz P."/>
            <person name="Woyke T."/>
            <person name="Wu D."/>
            <person name="Gronow S."/>
            <person name="Wellnitz S."/>
            <person name="Brambilla E."/>
            <person name="Klenk H.-P."/>
            <person name="Eisen J.A."/>
        </authorList>
    </citation>
    <scope>NUCLEOTIDE SEQUENCE</scope>
    <source>
        <strain>WB4</strain>
    </source>
</reference>
<sequence>MKSNQTYNRVSLRFRRWSRAGYAIFCSLACSVTIGNVAVSICDKSLQKAIGTSTFSLCVNDSESESSEKLKEQADLELAIAQLQESVLLEKTFESAAACGVNTYLLFKPTVEMS</sequence>
<name>E4T5M2_PALPW</name>
<protein>
    <submittedName>
        <fullName evidence="2">Uncharacterized protein</fullName>
    </submittedName>
</protein>
<accession>E4T5M2</accession>
<keyword evidence="1" id="KW-0812">Transmembrane</keyword>
<evidence type="ECO:0000256" key="1">
    <source>
        <dbReference type="SAM" id="Phobius"/>
    </source>
</evidence>
<keyword evidence="1" id="KW-0472">Membrane</keyword>
<dbReference type="HOGENOM" id="CLU_2118667_0_0_10"/>
<dbReference type="AlphaFoldDB" id="E4T5M2"/>
<reference evidence="2 3" key="2">
    <citation type="journal article" date="2011" name="Stand. Genomic Sci.">
        <title>Complete genome sequence of Paludibacter propionicigenes type strain (WB4).</title>
        <authorList>
            <person name="Gronow S."/>
            <person name="Munk C."/>
            <person name="Lapidus A."/>
            <person name="Nolan M."/>
            <person name="Lucas S."/>
            <person name="Hammon N."/>
            <person name="Deshpande S."/>
            <person name="Cheng J.F."/>
            <person name="Tapia R."/>
            <person name="Han C."/>
            <person name="Goodwin L."/>
            <person name="Pitluck S."/>
            <person name="Liolios K."/>
            <person name="Ivanova N."/>
            <person name="Mavromatis K."/>
            <person name="Mikhailova N."/>
            <person name="Pati A."/>
            <person name="Chen A."/>
            <person name="Palaniappan K."/>
            <person name="Land M."/>
            <person name="Hauser L."/>
            <person name="Chang Y.J."/>
            <person name="Jeffries C.D."/>
            <person name="Brambilla E."/>
            <person name="Rohde M."/>
            <person name="Goker M."/>
            <person name="Detter J.C."/>
            <person name="Woyke T."/>
            <person name="Bristow J."/>
            <person name="Eisen J.A."/>
            <person name="Markowitz V."/>
            <person name="Hugenholtz P."/>
            <person name="Kyrpides N.C."/>
            <person name="Klenk H.P."/>
        </authorList>
    </citation>
    <scope>NUCLEOTIDE SEQUENCE [LARGE SCALE GENOMIC DNA]</scope>
    <source>
        <strain evidence="3">DSM 17365 / JCM 13257 / WB4</strain>
    </source>
</reference>
<dbReference type="STRING" id="694427.Palpr_1877"/>
<evidence type="ECO:0000313" key="3">
    <source>
        <dbReference type="Proteomes" id="UP000008718"/>
    </source>
</evidence>
<proteinExistence type="predicted"/>
<organism evidence="2 3">
    <name type="scientific">Paludibacter propionicigenes (strain DSM 17365 / JCM 13257 / WB4)</name>
    <dbReference type="NCBI Taxonomy" id="694427"/>
    <lineage>
        <taxon>Bacteria</taxon>
        <taxon>Pseudomonadati</taxon>
        <taxon>Bacteroidota</taxon>
        <taxon>Bacteroidia</taxon>
        <taxon>Bacteroidales</taxon>
        <taxon>Paludibacteraceae</taxon>
        <taxon>Paludibacter</taxon>
    </lineage>
</organism>
<keyword evidence="3" id="KW-1185">Reference proteome</keyword>
<dbReference type="Proteomes" id="UP000008718">
    <property type="component" value="Chromosome"/>
</dbReference>
<evidence type="ECO:0000313" key="2">
    <source>
        <dbReference type="EMBL" id="ADQ80016.1"/>
    </source>
</evidence>
<dbReference type="EMBL" id="CP002345">
    <property type="protein sequence ID" value="ADQ80016.1"/>
    <property type="molecule type" value="Genomic_DNA"/>
</dbReference>
<keyword evidence="1" id="KW-1133">Transmembrane helix</keyword>
<dbReference type="OrthoDB" id="1120304at2"/>